<organism evidence="5 6">
    <name type="scientific">Corynebacterium callunae DSM 20147</name>
    <dbReference type="NCBI Taxonomy" id="1121353"/>
    <lineage>
        <taxon>Bacteria</taxon>
        <taxon>Bacillati</taxon>
        <taxon>Actinomycetota</taxon>
        <taxon>Actinomycetes</taxon>
        <taxon>Mycobacteriales</taxon>
        <taxon>Corynebacteriaceae</taxon>
        <taxon>Corynebacterium</taxon>
    </lineage>
</organism>
<gene>
    <name evidence="5" type="ORF">H924_12310</name>
</gene>
<protein>
    <submittedName>
        <fullName evidence="5">GntR family transcriptional regulator</fullName>
    </submittedName>
</protein>
<evidence type="ECO:0000256" key="3">
    <source>
        <dbReference type="ARBA" id="ARBA00023163"/>
    </source>
</evidence>
<keyword evidence="6" id="KW-1185">Reference proteome</keyword>
<dbReference type="eggNOG" id="COG2186">
    <property type="taxonomic scope" value="Bacteria"/>
</dbReference>
<evidence type="ECO:0000313" key="6">
    <source>
        <dbReference type="Proteomes" id="UP000011760"/>
    </source>
</evidence>
<dbReference type="PANTHER" id="PTHR43537">
    <property type="entry name" value="TRANSCRIPTIONAL REGULATOR, GNTR FAMILY"/>
    <property type="match status" value="1"/>
</dbReference>
<dbReference type="GO" id="GO:0003677">
    <property type="term" value="F:DNA binding"/>
    <property type="evidence" value="ECO:0007669"/>
    <property type="project" value="UniProtKB-KW"/>
</dbReference>
<dbReference type="SUPFAM" id="SSF46785">
    <property type="entry name" value="Winged helix' DNA-binding domain"/>
    <property type="match status" value="1"/>
</dbReference>
<dbReference type="Gene3D" id="1.20.120.530">
    <property type="entry name" value="GntR ligand-binding domain-like"/>
    <property type="match status" value="1"/>
</dbReference>
<keyword evidence="3" id="KW-0804">Transcription</keyword>
<evidence type="ECO:0000313" key="5">
    <source>
        <dbReference type="EMBL" id="AGG67883.1"/>
    </source>
</evidence>
<dbReference type="GO" id="GO:0003700">
    <property type="term" value="F:DNA-binding transcription factor activity"/>
    <property type="evidence" value="ECO:0007669"/>
    <property type="project" value="InterPro"/>
</dbReference>
<dbReference type="EMBL" id="CP004354">
    <property type="protein sequence ID" value="AGG67883.1"/>
    <property type="molecule type" value="Genomic_DNA"/>
</dbReference>
<reference evidence="5 6" key="1">
    <citation type="submission" date="2013-02" db="EMBL/GenBank/DDBJ databases">
        <title>The complete genome sequence of Corynebacterium callunae DSM 20147.</title>
        <authorList>
            <person name="Ruckert C."/>
            <person name="Albersmeier A."/>
            <person name="Kalinowski J."/>
        </authorList>
    </citation>
    <scope>NUCLEOTIDE SEQUENCE [LARGE SCALE GENOMIC DNA]</scope>
    <source>
        <strain evidence="5 6">DSM 20147</strain>
    </source>
</reference>
<sequence>MKAHEIVMDWVTAELQSGRLSIGDHLPSERTLAETLGVSRSSLREALRVLEALGTITSSTGSGPRSGTIINAAPSQALSLSLTLQLATSQVGHGDVYETRQLLEGWSMQHSVPAQGDWEQAETLLDAMDDRGLPLEEFLRMDAEFHIVLSKSASNRLISTLMDALRTSVAEHTVARARALPNWPDTAARLQQEHRAILAALKAGDRTLATSLNQQHIAGYYEETAGALAS</sequence>
<evidence type="ECO:0000256" key="1">
    <source>
        <dbReference type="ARBA" id="ARBA00023015"/>
    </source>
</evidence>
<dbReference type="STRING" id="1121353.H924_12310"/>
<evidence type="ECO:0000259" key="4">
    <source>
        <dbReference type="PROSITE" id="PS50949"/>
    </source>
</evidence>
<accession>M1V0N6</accession>
<feature type="domain" description="HTH gntR-type" evidence="4">
    <location>
        <begin position="1"/>
        <end position="73"/>
    </location>
</feature>
<dbReference type="InterPro" id="IPR036388">
    <property type="entry name" value="WH-like_DNA-bd_sf"/>
</dbReference>
<dbReference type="InterPro" id="IPR008920">
    <property type="entry name" value="TF_FadR/GntR_C"/>
</dbReference>
<dbReference type="InterPro" id="IPR011711">
    <property type="entry name" value="GntR_C"/>
</dbReference>
<keyword evidence="2" id="KW-0238">DNA-binding</keyword>
<keyword evidence="1" id="KW-0805">Transcription regulation</keyword>
<dbReference type="PROSITE" id="PS50949">
    <property type="entry name" value="HTH_GNTR"/>
    <property type="match status" value="1"/>
</dbReference>
<evidence type="ECO:0000256" key="2">
    <source>
        <dbReference type="ARBA" id="ARBA00023125"/>
    </source>
</evidence>
<dbReference type="Gene3D" id="1.10.10.10">
    <property type="entry name" value="Winged helix-like DNA-binding domain superfamily/Winged helix DNA-binding domain"/>
    <property type="match status" value="1"/>
</dbReference>
<dbReference type="AlphaFoldDB" id="M1V0N6"/>
<dbReference type="Pfam" id="PF07729">
    <property type="entry name" value="FCD"/>
    <property type="match status" value="1"/>
</dbReference>
<dbReference type="Pfam" id="PF00392">
    <property type="entry name" value="GntR"/>
    <property type="match status" value="1"/>
</dbReference>
<dbReference type="PANTHER" id="PTHR43537:SF49">
    <property type="entry name" value="TRANSCRIPTIONAL REGULATORY PROTEIN"/>
    <property type="match status" value="1"/>
</dbReference>
<dbReference type="InterPro" id="IPR000524">
    <property type="entry name" value="Tscrpt_reg_HTH_GntR"/>
</dbReference>
<name>M1V0N6_9CORY</name>
<dbReference type="SMART" id="SM00895">
    <property type="entry name" value="FCD"/>
    <property type="match status" value="1"/>
</dbReference>
<dbReference type="PRINTS" id="PR00035">
    <property type="entry name" value="HTHGNTR"/>
</dbReference>
<proteinExistence type="predicted"/>
<dbReference type="InterPro" id="IPR036390">
    <property type="entry name" value="WH_DNA-bd_sf"/>
</dbReference>
<dbReference type="RefSeq" id="WP_015652309.1">
    <property type="nucleotide sequence ID" value="NC_020506.1"/>
</dbReference>
<dbReference type="PATRIC" id="fig|1121353.3.peg.2517"/>
<dbReference type="Proteomes" id="UP000011760">
    <property type="component" value="Chromosome"/>
</dbReference>
<dbReference type="CDD" id="cd07377">
    <property type="entry name" value="WHTH_GntR"/>
    <property type="match status" value="1"/>
</dbReference>
<dbReference type="HOGENOM" id="CLU_017584_9_0_11"/>
<dbReference type="SMART" id="SM00345">
    <property type="entry name" value="HTH_GNTR"/>
    <property type="match status" value="1"/>
</dbReference>
<dbReference type="KEGG" id="ccn:H924_12310"/>
<dbReference type="SUPFAM" id="SSF48008">
    <property type="entry name" value="GntR ligand-binding domain-like"/>
    <property type="match status" value="1"/>
</dbReference>